<dbReference type="Gene3D" id="3.30.70.270">
    <property type="match status" value="1"/>
</dbReference>
<evidence type="ECO:0000313" key="3">
    <source>
        <dbReference type="Proteomes" id="UP000186817"/>
    </source>
</evidence>
<dbReference type="OrthoDB" id="417004at2759"/>
<accession>A0A1Q9BYG6</accession>
<gene>
    <name evidence="2" type="ORF">AK812_SmicGene44444</name>
</gene>
<feature type="region of interest" description="Disordered" evidence="1">
    <location>
        <begin position="1603"/>
        <end position="1628"/>
    </location>
</feature>
<name>A0A1Q9BYG6_SYMMI</name>
<comment type="caution">
    <text evidence="2">The sequence shown here is derived from an EMBL/GenBank/DDBJ whole genome shotgun (WGS) entry which is preliminary data.</text>
</comment>
<dbReference type="InterPro" id="IPR043128">
    <property type="entry name" value="Rev_trsase/Diguanyl_cyclase"/>
</dbReference>
<dbReference type="Proteomes" id="UP000186817">
    <property type="component" value="Unassembled WGS sequence"/>
</dbReference>
<feature type="non-terminal residue" evidence="2">
    <location>
        <position position="1692"/>
    </location>
</feature>
<feature type="compositionally biased region" description="Low complexity" evidence="1">
    <location>
        <begin position="1606"/>
        <end position="1628"/>
    </location>
</feature>
<dbReference type="EMBL" id="LSRX01002314">
    <property type="protein sequence ID" value="OLP75716.1"/>
    <property type="molecule type" value="Genomic_DNA"/>
</dbReference>
<keyword evidence="3" id="KW-1185">Reference proteome</keyword>
<feature type="region of interest" description="Disordered" evidence="1">
    <location>
        <begin position="1536"/>
        <end position="1584"/>
    </location>
</feature>
<protein>
    <recommendedName>
        <fullName evidence="4">Retrovirus-related Pol polyprotein from transposon TNT 1-94</fullName>
    </recommendedName>
</protein>
<evidence type="ECO:0000313" key="2">
    <source>
        <dbReference type="EMBL" id="OLP75716.1"/>
    </source>
</evidence>
<evidence type="ECO:0008006" key="4">
    <source>
        <dbReference type="Google" id="ProtNLM"/>
    </source>
</evidence>
<reference evidence="2 3" key="1">
    <citation type="submission" date="2016-02" db="EMBL/GenBank/DDBJ databases">
        <title>Genome analysis of coral dinoflagellate symbionts highlights evolutionary adaptations to a symbiotic lifestyle.</title>
        <authorList>
            <person name="Aranda M."/>
            <person name="Li Y."/>
            <person name="Liew Y.J."/>
            <person name="Baumgarten S."/>
            <person name="Simakov O."/>
            <person name="Wilson M."/>
            <person name="Piel J."/>
            <person name="Ashoor H."/>
            <person name="Bougouffa S."/>
            <person name="Bajic V.B."/>
            <person name="Ryu T."/>
            <person name="Ravasi T."/>
            <person name="Bayer T."/>
            <person name="Micklem G."/>
            <person name="Kim H."/>
            <person name="Bhak J."/>
            <person name="Lajeunesse T.C."/>
            <person name="Voolstra C.R."/>
        </authorList>
    </citation>
    <scope>NUCLEOTIDE SEQUENCE [LARGE SCALE GENOMIC DNA]</scope>
    <source>
        <strain evidence="2 3">CCMP2467</strain>
    </source>
</reference>
<evidence type="ECO:0000256" key="1">
    <source>
        <dbReference type="SAM" id="MobiDB-lite"/>
    </source>
</evidence>
<proteinExistence type="predicted"/>
<sequence>MRLKKALYGLQVAAQTWSRHSATLQRAVLGKQRVVVLCYVDDLLITGESDEAIYHVVEQLKGAVKLKVTADLDRCHPCIAGFCSSLFYGGALRSGITAEDQLRQKQLFVFGVRGEANVADLFTKPLSLTVTLKHMWGLGLRDVVCAACVLDGFVELCGVLLVGRNPVSLTDRYKALSFAPWLVIEFCAPVESSLRAASENLQWVNVLTVSERDDGASQQTMLELKMSLAAYAAERAMVFDLVAQAQEKLFAVPGLAKRWLSLLLLTVPRLLSFGSRHETSSELCVLKVCVVSIEQWCLLEETDREAVSRATVNLCLQRGLVGQLTSVGSVIGGESAGAEPNLADDDLSDFPVLFVPPWLGQCIFTKQWHDLVMLGRWAHQCPKLEEFLPPQNAGASMPAQPACLTAEAAERCVELLRDAFAKLSISLSDEDQVAGLRLDTLRCIEDLSAHRDSLVPDSAHVRLFDKVTKESSFLRQILASLDLKNRGKLKQHARKFIECIPEGLRPGATAWVQSAFASSSKLCRGRLQLDIAMLLFQRARVQAKGSVLRYMWGDATTKRPWEIYNVRNRMCRSAEVISLARAFKWLCAHPAASEDSAALPEDVQAQRCVYSQLLFDSFELHTQVPQLLGQGRTKLIDKVSAHVQSGLLEAGDLEGLQAYLSSCVAWCSDMGVEAGIPDCEVQCIESVLPPCVRPSRLHICNTEDENFADEGLLTAEPERARESTLMPDAIHVPGTCHAIHNACLNLDTALSDIDWFIASVKKLHPLFSVKRRRDRFLHVALHGTPQYDQGKQILESFSGTLHTERWGELAGYLRTAYPLLLFCRQYWDGVAYARGLDDGGETEEFSCSAITEVLKDDYFLVYWQLQIALRDMIQHLLRWVEGCACHSNLLQGKSAFGQEQALREEIQCPGEVTCQCPLMGCQAAGLVAGHMETFAETFAQTGFNDFMSKNPTALSTEQWGRLASEWHKGGMYFHENLKIRLAYLQALPWVILGGTHSDSELSKGCLRKALRLWDELPEEAKVLQHHKAQHLFKVGPLRADLERYLLPDASLQDCPMLEAFLAPLTFVQVAERIIEGAHKDIGAMPKFHSMTALSITLRAPQLNRCLALQPDAFTMLLEAFARARKIKQFAQHFTGFINHPRLIALKADKASRTTAHFTALRLLLYRDASVQHGDVQAAERWNNVKKQRAQKQKQAFVEKEQLSLELLYGEHATAHVRSVCAADASLVLSVGRNLYAPLVLRPSGIHQPAHAPCTIATMNKNDMLLVRLPNEGTAEAPVVSALSEGEGAEPVNLCGIARSMGVDAFLQNVQLWQKPSQVQLCCPDVTEELPAADVSCLLQKMVDDHAMEGCTFGVIPFAGSREERALEVLVAKGLAIMTGFGGQLTEEGIASLGFRHRLASPRALNQIVPGPLEEMHEFQLLVVMQQSGWTWRRLPVGRKDRASLHYKFGEELLWYTAGVTVKKSYLLCLLNAEKLKNEHAIESIPQALPAEAYDRILTGVPVLAALQDLDKPGYRKRKPPAVSALNDLELDVEGLDDETEPIVLPEPSRSRRRARTEAPHPSAGEAVEHAPSSLPAVSLEDDDETDEILAELEAQLADQEYDLHEPSGPSVEASASASASAGSVADPAPMKRVKTDACWQLVEMQKLTSDPPAVVMTDVELDGLSEDAGGGEGAVVFIVYSILVQGPWKSLR</sequence>
<organism evidence="2 3">
    <name type="scientific">Symbiodinium microadriaticum</name>
    <name type="common">Dinoflagellate</name>
    <name type="synonym">Zooxanthella microadriatica</name>
    <dbReference type="NCBI Taxonomy" id="2951"/>
    <lineage>
        <taxon>Eukaryota</taxon>
        <taxon>Sar</taxon>
        <taxon>Alveolata</taxon>
        <taxon>Dinophyceae</taxon>
        <taxon>Suessiales</taxon>
        <taxon>Symbiodiniaceae</taxon>
        <taxon>Symbiodinium</taxon>
    </lineage>
</organism>